<name>A0ABS8D602_9NEIS</name>
<accession>A0ABS8D602</accession>
<dbReference type="InterPro" id="IPR007844">
    <property type="entry name" value="AsmA"/>
</dbReference>
<proteinExistence type="predicted"/>
<evidence type="ECO:0000313" key="5">
    <source>
        <dbReference type="Proteomes" id="UP001165395"/>
    </source>
</evidence>
<evidence type="ECO:0000259" key="3">
    <source>
        <dbReference type="Pfam" id="PF05170"/>
    </source>
</evidence>
<keyword evidence="2" id="KW-0812">Transmembrane</keyword>
<feature type="domain" description="AsmA" evidence="3">
    <location>
        <begin position="22"/>
        <end position="680"/>
    </location>
</feature>
<keyword evidence="1" id="KW-0175">Coiled coil</keyword>
<reference evidence="4" key="1">
    <citation type="submission" date="2021-10" db="EMBL/GenBank/DDBJ databases">
        <title>The complete genome sequence of Leeia sp. TBRC 13508.</title>
        <authorList>
            <person name="Charoenyingcharoen P."/>
            <person name="Yukphan P."/>
        </authorList>
    </citation>
    <scope>NUCLEOTIDE SEQUENCE</scope>
    <source>
        <strain evidence="4">TBRC 13508</strain>
    </source>
</reference>
<organism evidence="4 5">
    <name type="scientific">Leeia speluncae</name>
    <dbReference type="NCBI Taxonomy" id="2884804"/>
    <lineage>
        <taxon>Bacteria</taxon>
        <taxon>Pseudomonadati</taxon>
        <taxon>Pseudomonadota</taxon>
        <taxon>Betaproteobacteria</taxon>
        <taxon>Neisseriales</taxon>
        <taxon>Leeiaceae</taxon>
        <taxon>Leeia</taxon>
    </lineage>
</organism>
<gene>
    <name evidence="4" type="ORF">LIN78_08670</name>
</gene>
<dbReference type="EMBL" id="JAJBZT010000004">
    <property type="protein sequence ID" value="MCB6183620.1"/>
    <property type="molecule type" value="Genomic_DNA"/>
</dbReference>
<dbReference type="InterPro" id="IPR052894">
    <property type="entry name" value="AsmA-related"/>
</dbReference>
<dbReference type="Proteomes" id="UP001165395">
    <property type="component" value="Unassembled WGS sequence"/>
</dbReference>
<sequence>MHWLKKVGIGVAGVTGVAVIGATGFLMTFNPNDYKSQIIDWVKTNKQRTLAINGEIKLTVYPQIGFKVSDVSLSEHASAVQFAKLGELQLGVQLMPLLSKKVIVDSLDVDGLQVRVTRDAKGVFNFADLLEKSTDDTSSSQKLEMKVALVSLKNSQAAWQDEMTDRAALVSKLNVTATDIDPSKGATLKADGLVSTGPISNPKAQVDGKFAVSTAVAMDSSTGLIEAKQLVASFDGAAAGQKGLKVATEGNVSLLNGNTSIKPLKLTLDQSTAGQQVKATVNAAAFALTGGAIDLQQLALDANLSQGGNSVVANAKLPTLVFKDGKLNASDIALNANLSGNGNKATIKGQLAAIGLAGQQLNIGKMALNLQGNFADKQVQTQINGPIAVGLDALHVQLPQLQTSGRIQLKGMPASSWQLAGSIDAAIKAQTVSTKLNGKLDASNLNLQAEVKQFARPTFKANLSLDALDVDRYVTKSAASVKAGAASTASADNQVLIPDLPVFHNLTGTADVKIGRLQRAPWVVNDVSVHFEAVPGLWKVAPFSAKVFQGQVKAGVSANWGTTPSFTVSPEVSGLALGELLKTLSGDDKISGKANASGQVSFSGKTLAGIKQSLNGNLKVKVADGAIKGISMIDTVQKAQSSINSLREKAKTGASATAKTEFSDLSASFQLTNGVAKNSDLSMIAPLLKASGSGQFNIPASTIDYNALGGVEYKKDAGALGGVNVPVHIGGTFTQPTFTVDYASVAKQILQNKLNVDTKAIEDKAKADLAAQQEKLKQSADAQKAKLNDQVKGEQDKLKDKLKGLLGK</sequence>
<evidence type="ECO:0000256" key="2">
    <source>
        <dbReference type="SAM" id="Phobius"/>
    </source>
</evidence>
<dbReference type="PANTHER" id="PTHR30441:SF4">
    <property type="entry name" value="PROTEIN ASMA"/>
    <property type="match status" value="1"/>
</dbReference>
<dbReference type="Pfam" id="PF05170">
    <property type="entry name" value="AsmA"/>
    <property type="match status" value="1"/>
</dbReference>
<keyword evidence="5" id="KW-1185">Reference proteome</keyword>
<keyword evidence="2" id="KW-1133">Transmembrane helix</keyword>
<comment type="caution">
    <text evidence="4">The sequence shown here is derived from an EMBL/GenBank/DDBJ whole genome shotgun (WGS) entry which is preliminary data.</text>
</comment>
<protein>
    <submittedName>
        <fullName evidence="4">AsmA family protein</fullName>
    </submittedName>
</protein>
<evidence type="ECO:0000256" key="1">
    <source>
        <dbReference type="SAM" id="Coils"/>
    </source>
</evidence>
<feature type="transmembrane region" description="Helical" evidence="2">
    <location>
        <begin position="7"/>
        <end position="29"/>
    </location>
</feature>
<dbReference type="RefSeq" id="WP_227180399.1">
    <property type="nucleotide sequence ID" value="NZ_JAJBZT010000004.1"/>
</dbReference>
<dbReference type="PANTHER" id="PTHR30441">
    <property type="entry name" value="DUF748 DOMAIN-CONTAINING PROTEIN"/>
    <property type="match status" value="1"/>
</dbReference>
<feature type="coiled-coil region" evidence="1">
    <location>
        <begin position="766"/>
        <end position="797"/>
    </location>
</feature>
<evidence type="ECO:0000313" key="4">
    <source>
        <dbReference type="EMBL" id="MCB6183620.1"/>
    </source>
</evidence>
<keyword evidence="2" id="KW-0472">Membrane</keyword>